<gene>
    <name evidence="1" type="ordered locus">CPS_0246</name>
</gene>
<protein>
    <submittedName>
        <fullName evidence="1">Uncharacterized protein</fullName>
    </submittedName>
</protein>
<dbReference type="Proteomes" id="UP000000547">
    <property type="component" value="Chromosome"/>
</dbReference>
<proteinExistence type="predicted"/>
<name>Q48AA0_COLP3</name>
<dbReference type="STRING" id="167879.CPS_0246"/>
<sequence length="32" mass="3449">MVIINGCLCVPKPLEVASSCGLSREISHIHLE</sequence>
<evidence type="ECO:0000313" key="2">
    <source>
        <dbReference type="Proteomes" id="UP000000547"/>
    </source>
</evidence>
<dbReference type="KEGG" id="cps:CPS_0246"/>
<reference evidence="1" key="1">
    <citation type="journal article" date="2005" name="Proc. Natl. Acad. Sci. U.S.A.">
        <title>The psychrophilic lifestyle as revealed by the genome sequence of Colwellia psychrerythraea 34H through genomic and proteomic analyses.</title>
        <authorList>
            <person name="Methe B.A."/>
            <person name="Nelson K.E."/>
            <person name="Deming J.W."/>
            <person name="Momen B."/>
            <person name="Melamud E."/>
            <person name="Zhang X."/>
            <person name="Moult J."/>
            <person name="Madupu R."/>
            <person name="Nelson W.C."/>
            <person name="Dodson R.J."/>
            <person name="Brinkac L.M."/>
            <person name="Daugherty S.C."/>
            <person name="Durkin A.S."/>
            <person name="DeBoy R.T."/>
            <person name="Kolonay J.F."/>
            <person name="Sullivan S.A."/>
            <person name="Zhou L."/>
            <person name="Davidsen T.M."/>
            <person name="Wu M."/>
            <person name="Huston A.L."/>
            <person name="Lewis M."/>
            <person name="Weaver B."/>
            <person name="Weidman J.F."/>
            <person name="Khouri H."/>
            <person name="Utterback T.R."/>
            <person name="Feldblyum T.V."/>
            <person name="Fraser C.M."/>
        </authorList>
    </citation>
    <scope>NUCLEOTIDE SEQUENCE [LARGE SCALE GENOMIC DNA]</scope>
    <source>
        <strain evidence="1">34H</strain>
    </source>
</reference>
<dbReference type="AlphaFoldDB" id="Q48AA0"/>
<dbReference type="EMBL" id="CP000083">
    <property type="protein sequence ID" value="AAZ28482.1"/>
    <property type="molecule type" value="Genomic_DNA"/>
</dbReference>
<dbReference type="HOGENOM" id="CLU_3388874_0_0_6"/>
<accession>Q48AA0</accession>
<organism evidence="1 2">
    <name type="scientific">Colwellia psychrerythraea (strain 34H / ATCC BAA-681)</name>
    <name type="common">Vibrio psychroerythus</name>
    <dbReference type="NCBI Taxonomy" id="167879"/>
    <lineage>
        <taxon>Bacteria</taxon>
        <taxon>Pseudomonadati</taxon>
        <taxon>Pseudomonadota</taxon>
        <taxon>Gammaproteobacteria</taxon>
        <taxon>Alteromonadales</taxon>
        <taxon>Colwelliaceae</taxon>
        <taxon>Colwellia</taxon>
    </lineage>
</organism>
<evidence type="ECO:0000313" key="1">
    <source>
        <dbReference type="EMBL" id="AAZ28482.1"/>
    </source>
</evidence>